<proteinExistence type="predicted"/>
<keyword evidence="5" id="KW-1185">Reference proteome</keyword>
<evidence type="ECO:0000313" key="4">
    <source>
        <dbReference type="EMBL" id="CAC5372036.1"/>
    </source>
</evidence>
<dbReference type="InterPro" id="IPR002048">
    <property type="entry name" value="EF_hand_dom"/>
</dbReference>
<dbReference type="InterPro" id="IPR011992">
    <property type="entry name" value="EF-hand-dom_pair"/>
</dbReference>
<sequence>MLDTLFLPSFQADQLTEEQIHEFKEAFSLFDQDGSGTITSKELGTAMRSLGMNPTETDLADMINEIDADGNGQVDFPEFLTLMAKKMKDGDAEEEIKEAFRLFDKEGNGFISGAELRHIMTAVGEKLTDLEVDDMLHEADLDGDGMINYQEFVALMLK</sequence>
<protein>
    <submittedName>
        <fullName evidence="4">CALM</fullName>
    </submittedName>
</protein>
<evidence type="ECO:0000256" key="2">
    <source>
        <dbReference type="ARBA" id="ARBA00022837"/>
    </source>
</evidence>
<organism evidence="4 5">
    <name type="scientific">Mytilus coruscus</name>
    <name type="common">Sea mussel</name>
    <dbReference type="NCBI Taxonomy" id="42192"/>
    <lineage>
        <taxon>Eukaryota</taxon>
        <taxon>Metazoa</taxon>
        <taxon>Spiralia</taxon>
        <taxon>Lophotrochozoa</taxon>
        <taxon>Mollusca</taxon>
        <taxon>Bivalvia</taxon>
        <taxon>Autobranchia</taxon>
        <taxon>Pteriomorphia</taxon>
        <taxon>Mytilida</taxon>
        <taxon>Mytiloidea</taxon>
        <taxon>Mytilidae</taxon>
        <taxon>Mytilinae</taxon>
        <taxon>Mytilus</taxon>
    </lineage>
</organism>
<dbReference type="PROSITE" id="PS50222">
    <property type="entry name" value="EF_HAND_2"/>
    <property type="match status" value="4"/>
</dbReference>
<dbReference type="GO" id="GO:0005509">
    <property type="term" value="F:calcium ion binding"/>
    <property type="evidence" value="ECO:0007669"/>
    <property type="project" value="InterPro"/>
</dbReference>
<dbReference type="PROSITE" id="PS00018">
    <property type="entry name" value="EF_HAND_1"/>
    <property type="match status" value="3"/>
</dbReference>
<dbReference type="PANTHER" id="PTHR23048">
    <property type="entry name" value="MYOSIN LIGHT CHAIN 1, 3"/>
    <property type="match status" value="1"/>
</dbReference>
<dbReference type="CDD" id="cd00051">
    <property type="entry name" value="EFh"/>
    <property type="match status" value="2"/>
</dbReference>
<dbReference type="InterPro" id="IPR018247">
    <property type="entry name" value="EF_Hand_1_Ca_BS"/>
</dbReference>
<dbReference type="SUPFAM" id="SSF47473">
    <property type="entry name" value="EF-hand"/>
    <property type="match status" value="1"/>
</dbReference>
<keyword evidence="1" id="KW-0677">Repeat</keyword>
<feature type="domain" description="EF-hand" evidence="3">
    <location>
        <begin position="91"/>
        <end position="126"/>
    </location>
</feature>
<dbReference type="Gene3D" id="1.10.238.10">
    <property type="entry name" value="EF-hand"/>
    <property type="match status" value="3"/>
</dbReference>
<dbReference type="OrthoDB" id="26525at2759"/>
<dbReference type="PRINTS" id="PR00450">
    <property type="entry name" value="RECOVERIN"/>
</dbReference>
<evidence type="ECO:0000256" key="1">
    <source>
        <dbReference type="ARBA" id="ARBA00022737"/>
    </source>
</evidence>
<accession>A0A6J8APR8</accession>
<dbReference type="FunFam" id="1.10.238.10:FF:000527">
    <property type="entry name" value="Calmodulin-3"/>
    <property type="match status" value="1"/>
</dbReference>
<name>A0A6J8APR8_MYTCO</name>
<evidence type="ECO:0000313" key="5">
    <source>
        <dbReference type="Proteomes" id="UP000507470"/>
    </source>
</evidence>
<feature type="domain" description="EF-hand" evidence="3">
    <location>
        <begin position="127"/>
        <end position="158"/>
    </location>
</feature>
<dbReference type="Proteomes" id="UP000507470">
    <property type="component" value="Unassembled WGS sequence"/>
</dbReference>
<dbReference type="AlphaFoldDB" id="A0A6J8APR8"/>
<reference evidence="4 5" key="1">
    <citation type="submission" date="2020-06" db="EMBL/GenBank/DDBJ databases">
        <authorList>
            <person name="Li R."/>
            <person name="Bekaert M."/>
        </authorList>
    </citation>
    <scope>NUCLEOTIDE SEQUENCE [LARGE SCALE GENOMIC DNA]</scope>
    <source>
        <strain evidence="5">wild</strain>
    </source>
</reference>
<keyword evidence="2" id="KW-0106">Calcium</keyword>
<gene>
    <name evidence="4" type="ORF">MCOR_10284</name>
</gene>
<dbReference type="Pfam" id="PF13499">
    <property type="entry name" value="EF-hand_7"/>
    <property type="match status" value="2"/>
</dbReference>
<feature type="domain" description="EF-hand" evidence="3">
    <location>
        <begin position="18"/>
        <end position="53"/>
    </location>
</feature>
<dbReference type="EMBL" id="CACVKT020001833">
    <property type="protein sequence ID" value="CAC5372036.1"/>
    <property type="molecule type" value="Genomic_DNA"/>
</dbReference>
<evidence type="ECO:0000259" key="3">
    <source>
        <dbReference type="PROSITE" id="PS50222"/>
    </source>
</evidence>
<dbReference type="SMART" id="SM00054">
    <property type="entry name" value="EFh"/>
    <property type="match status" value="4"/>
</dbReference>
<feature type="domain" description="EF-hand" evidence="3">
    <location>
        <begin position="54"/>
        <end position="89"/>
    </location>
</feature>
<dbReference type="GO" id="GO:0016460">
    <property type="term" value="C:myosin II complex"/>
    <property type="evidence" value="ECO:0007669"/>
    <property type="project" value="TreeGrafter"/>
</dbReference>
<dbReference type="InterPro" id="IPR050230">
    <property type="entry name" value="CALM/Myosin/TropC-like"/>
</dbReference>
<dbReference type="PANTHER" id="PTHR23048:SF0">
    <property type="entry name" value="CALMODULIN LIKE 3"/>
    <property type="match status" value="1"/>
</dbReference>